<evidence type="ECO:0000256" key="2">
    <source>
        <dbReference type="ARBA" id="ARBA00022763"/>
    </source>
</evidence>
<dbReference type="InterPro" id="IPR042120">
    <property type="entry name" value="MutL_C_dimsub"/>
</dbReference>
<dbReference type="Gene3D" id="3.30.230.10">
    <property type="match status" value="1"/>
</dbReference>
<protein>
    <recommendedName>
        <fullName evidence="3">WW domain-containing protein</fullName>
    </recommendedName>
</protein>
<dbReference type="AlphaFoldDB" id="A0A8T2K324"/>
<evidence type="ECO:0000313" key="4">
    <source>
        <dbReference type="EMBL" id="KAG8448946.1"/>
    </source>
</evidence>
<dbReference type="FunFam" id="3.30.230.10:FF:000028">
    <property type="entry name" value="DNA mismatch repair protein Mlh3"/>
    <property type="match status" value="1"/>
</dbReference>
<dbReference type="InterPro" id="IPR037198">
    <property type="entry name" value="MutL_C_sf"/>
</dbReference>
<dbReference type="GO" id="GO:0032300">
    <property type="term" value="C:mismatch repair complex"/>
    <property type="evidence" value="ECO:0007669"/>
    <property type="project" value="InterPro"/>
</dbReference>
<name>A0A8T2K324_9PIPI</name>
<dbReference type="GO" id="GO:0005524">
    <property type="term" value="F:ATP binding"/>
    <property type="evidence" value="ECO:0007669"/>
    <property type="project" value="InterPro"/>
</dbReference>
<comment type="similarity">
    <text evidence="1">Belongs to the DNA mismatch repair MutL/HexB family.</text>
</comment>
<dbReference type="SUPFAM" id="SSF118116">
    <property type="entry name" value="DNA mismatch repair protein MutL"/>
    <property type="match status" value="1"/>
</dbReference>
<reference evidence="4" key="1">
    <citation type="thesis" date="2020" institute="ProQuest LLC" country="789 East Eisenhower Parkway, Ann Arbor, MI, USA">
        <title>Comparative Genomics and Chromosome Evolution.</title>
        <authorList>
            <person name="Mudd A.B."/>
        </authorList>
    </citation>
    <scope>NUCLEOTIDE SEQUENCE</scope>
    <source>
        <strain evidence="4">Female2</strain>
        <tissue evidence="4">Blood</tissue>
    </source>
</reference>
<dbReference type="GO" id="GO:0140664">
    <property type="term" value="F:ATP-dependent DNA damage sensor activity"/>
    <property type="evidence" value="ECO:0007669"/>
    <property type="project" value="InterPro"/>
</dbReference>
<dbReference type="FunFam" id="3.30.565.10:FF:000017">
    <property type="entry name" value="PMS1 homolog 1, mismatch repair system component"/>
    <property type="match status" value="1"/>
</dbReference>
<proteinExistence type="inferred from homology"/>
<dbReference type="CDD" id="cd03486">
    <property type="entry name" value="MutL_Trans_MLH3"/>
    <property type="match status" value="1"/>
</dbReference>
<dbReference type="InterPro" id="IPR014790">
    <property type="entry name" value="MutL_C"/>
</dbReference>
<organism evidence="4 5">
    <name type="scientific">Hymenochirus boettgeri</name>
    <name type="common">Congo dwarf clawed frog</name>
    <dbReference type="NCBI Taxonomy" id="247094"/>
    <lineage>
        <taxon>Eukaryota</taxon>
        <taxon>Metazoa</taxon>
        <taxon>Chordata</taxon>
        <taxon>Craniata</taxon>
        <taxon>Vertebrata</taxon>
        <taxon>Euteleostomi</taxon>
        <taxon>Amphibia</taxon>
        <taxon>Batrachia</taxon>
        <taxon>Anura</taxon>
        <taxon>Pipoidea</taxon>
        <taxon>Pipidae</taxon>
        <taxon>Pipinae</taxon>
        <taxon>Hymenochirus</taxon>
    </lineage>
</organism>
<evidence type="ECO:0000259" key="3">
    <source>
        <dbReference type="PROSITE" id="PS01159"/>
    </source>
</evidence>
<dbReference type="PANTHER" id="PTHR10073:SF47">
    <property type="entry name" value="DNA MISMATCH REPAIR PROTEIN MLH3"/>
    <property type="match status" value="1"/>
</dbReference>
<gene>
    <name evidence="4" type="ORF">GDO86_015857</name>
</gene>
<evidence type="ECO:0000256" key="1">
    <source>
        <dbReference type="ARBA" id="ARBA00006082"/>
    </source>
</evidence>
<dbReference type="Gene3D" id="3.30.1540.20">
    <property type="entry name" value="MutL, C-terminal domain, dimerisation subdomain"/>
    <property type="match status" value="1"/>
</dbReference>
<dbReference type="Proteomes" id="UP000812440">
    <property type="component" value="Chromosome 8_10"/>
</dbReference>
<dbReference type="InterPro" id="IPR014721">
    <property type="entry name" value="Ribsml_uS5_D2-typ_fold_subgr"/>
</dbReference>
<dbReference type="Gene3D" id="3.30.1370.100">
    <property type="entry name" value="MutL, C-terminal domain, regulatory subdomain"/>
    <property type="match status" value="1"/>
</dbReference>
<dbReference type="SMART" id="SM00853">
    <property type="entry name" value="MutL_C"/>
    <property type="match status" value="1"/>
</dbReference>
<dbReference type="InterPro" id="IPR001202">
    <property type="entry name" value="WW_dom"/>
</dbReference>
<dbReference type="InterPro" id="IPR042121">
    <property type="entry name" value="MutL_C_regsub"/>
</dbReference>
<evidence type="ECO:0000313" key="5">
    <source>
        <dbReference type="Proteomes" id="UP000812440"/>
    </source>
</evidence>
<dbReference type="OrthoDB" id="429932at2759"/>
<dbReference type="GO" id="GO:0016887">
    <property type="term" value="F:ATP hydrolysis activity"/>
    <property type="evidence" value="ECO:0007669"/>
    <property type="project" value="InterPro"/>
</dbReference>
<dbReference type="GO" id="GO:0030983">
    <property type="term" value="F:mismatched DNA binding"/>
    <property type="evidence" value="ECO:0007669"/>
    <property type="project" value="InterPro"/>
</dbReference>
<dbReference type="Pfam" id="PF08676">
    <property type="entry name" value="MutL_C"/>
    <property type="match status" value="1"/>
</dbReference>
<dbReference type="Gene3D" id="3.30.565.10">
    <property type="entry name" value="Histidine kinase-like ATPase, C-terminal domain"/>
    <property type="match status" value="1"/>
</dbReference>
<feature type="domain" description="WW" evidence="3">
    <location>
        <begin position="861"/>
        <end position="887"/>
    </location>
</feature>
<dbReference type="InterPro" id="IPR002099">
    <property type="entry name" value="MutL/Mlh/PMS"/>
</dbReference>
<dbReference type="InterPro" id="IPR038973">
    <property type="entry name" value="MutL/Mlh/Pms-like"/>
</dbReference>
<keyword evidence="2" id="KW-0227">DNA damage</keyword>
<dbReference type="Pfam" id="PF13589">
    <property type="entry name" value="HATPase_c_3"/>
    <property type="match status" value="1"/>
</dbReference>
<dbReference type="SUPFAM" id="SSF54211">
    <property type="entry name" value="Ribosomal protein S5 domain 2-like"/>
    <property type="match status" value="1"/>
</dbReference>
<dbReference type="NCBIfam" id="TIGR00585">
    <property type="entry name" value="mutl"/>
    <property type="match status" value="1"/>
</dbReference>
<dbReference type="PROSITE" id="PS01159">
    <property type="entry name" value="WW_DOMAIN_1"/>
    <property type="match status" value="1"/>
</dbReference>
<dbReference type="InterPro" id="IPR020568">
    <property type="entry name" value="Ribosomal_Su5_D2-typ_SF"/>
</dbReference>
<dbReference type="EMBL" id="JAACNH010000003">
    <property type="protein sequence ID" value="KAG8448946.1"/>
    <property type="molecule type" value="Genomic_DNA"/>
</dbReference>
<dbReference type="GO" id="GO:0006298">
    <property type="term" value="P:mismatch repair"/>
    <property type="evidence" value="ECO:0007669"/>
    <property type="project" value="InterPro"/>
</dbReference>
<dbReference type="PANTHER" id="PTHR10073">
    <property type="entry name" value="DNA MISMATCH REPAIR PROTEIN MLH, PMS, MUTL"/>
    <property type="match status" value="1"/>
</dbReference>
<dbReference type="SUPFAM" id="SSF55874">
    <property type="entry name" value="ATPase domain of HSP90 chaperone/DNA topoisomerase II/histidine kinase"/>
    <property type="match status" value="1"/>
</dbReference>
<accession>A0A8T2K324</accession>
<dbReference type="SMART" id="SM01340">
    <property type="entry name" value="DNA_mis_repair"/>
    <property type="match status" value="1"/>
</dbReference>
<dbReference type="GO" id="GO:0005634">
    <property type="term" value="C:nucleus"/>
    <property type="evidence" value="ECO:0007669"/>
    <property type="project" value="UniProtKB-ARBA"/>
</dbReference>
<dbReference type="InterPro" id="IPR036890">
    <property type="entry name" value="HATPase_C_sf"/>
</dbReference>
<comment type="caution">
    <text evidence="4">The sequence shown here is derived from an EMBL/GenBank/DDBJ whole genome shotgun (WGS) entry which is preliminary data.</text>
</comment>
<dbReference type="CDD" id="cd16926">
    <property type="entry name" value="HATPase_MutL-MLH-PMS-like"/>
    <property type="match status" value="1"/>
</dbReference>
<dbReference type="InterPro" id="IPR013507">
    <property type="entry name" value="DNA_mismatch_S5_2-like"/>
</dbReference>
<sequence length="1219" mass="137472">MIRCLKEEVQHSLRSGITINSISQCVEELVLNGIDAHSTCIAVRIDLETFKIQVVDNGCGLYNEDMERVGMRYFTSKCHSLKDLENAKFHGFRGEAIASIAEISSIVEITSKCMNTARTFKKIIQNGKLLQGQESEINRPSVGTTVTVYNLFYNLPVRRKYLNRDIEFENIRQRLELLSLLHPSISLSLKNDSMNSVILQLPKTKDVRSRFCQIYGLSKSQKLYEIQHNLEGFDMWGFISTESHYNKTMQHIYVNKRLVLKTKLHHKIDYILRKESMICRPKNSLVRKHISSPGRNRSCQELYGIFVVDIQCNYSEYDVYLEPSKTLIEFRDWDTVLLCIEEGTKNFLKKAELYIESTKEDTLESNSSPCKDFQEGKKQDVELFQNACCNMIEHFDISNLKSKLVHRSNADNYHESDCNCNVSNDANKKTDASSECSSNKKQFSVSYSVNEFNVEPSTTSGKDNVNKCYIDNLSPAECLTSASCIHSGAEIQKGTCAILKNENSVLGQQTAECTVAQKGGTLCGSMNSLITVDKDPLIWNSASETPGDKISIFKDLAAKNMGGSEHNDHVHLSLVTEASITNKLFKLFSRPGPAGAKEIFKNKTYESHHKANVNSDITLSLCSKRRSEENHPKVKYKAVNQLNSKKLQKRTLSLGLQTESLEKFRQSYGKLQNFNSNRTFHPNQLNLNEPQCSSTLCNQTVKENITLANDKASLPENPLRSEGLGNCDQPRLKEIPMTQCDYEMLQKDKSNTNNITCSLAAKLCKMKQKQTAISHLERANSKECVSVSLNEQTIAQETDQTTNIKNIMEDAAKGFSNVSTAPVISRKPANCFESSSSEDKLTATSAYCSSQDLDGFMSDDWICYYEESLGRNVFINRATGLSSYIHPMQDRNAICRKDLTTTAVTIVCRNGFQYQCHPFRSEIILPFLPLPHKEREHKGLYSQDNNTDNGNLKSLFSKWKNPVFARHPTVAVDVSSGQSDTLAVKIHNILYPYRFTKEMMHSLKVIQQVDNKFIACVVDTKKQESSESVEKLLVLVDQHAAHERVRLEQLIADSYEFVTGDNGRKKRLRMSSVIPPLQINVTELQYRLLRVLVGSLLNVGLSLSFPDTPGTPVLVSAVPACFVEKEANEMQRGRSPVIKTLVEYFFFLVLPSGAVKFNDSLTLEDCKHLMKCLAGCSLPFQCAHGRPSILPLADLQHMVPFDQAPAKPNLSKLKKQHKV</sequence>
<keyword evidence="5" id="KW-1185">Reference proteome</keyword>